<name>A0ABS7A150_9DEIN</name>
<reference evidence="1 2" key="1">
    <citation type="submission" date="2021-07" db="EMBL/GenBank/DDBJ databases">
        <title>Thermus aquaticus gen. n. and sp. n., a nonsporulating extreme thermophile.</title>
        <authorList>
            <person name="Hu C.-J."/>
            <person name="Li W.-J."/>
            <person name="Xian W.-D."/>
        </authorList>
    </citation>
    <scope>NUCLEOTIDE SEQUENCE [LARGE SCALE GENOMIC DNA]</scope>
    <source>
        <strain evidence="1 2">SYSU G05001</strain>
    </source>
</reference>
<dbReference type="SUPFAM" id="SSF160719">
    <property type="entry name" value="gpW/gp25-like"/>
    <property type="match status" value="1"/>
</dbReference>
<accession>A0ABS7A150</accession>
<dbReference type="Gene3D" id="3.10.450.40">
    <property type="match status" value="1"/>
</dbReference>
<dbReference type="Proteomes" id="UP000724268">
    <property type="component" value="Unassembled WGS sequence"/>
</dbReference>
<sequence length="119" mass="13171">MDLGWSATEYQLLADGERLGLEGGVPQLAKALYRRLITYPGELPAHPEYGCRLKDYIGLPADAWAARLAALEAKAALEADPRVEYAQVEAWYEGDTLVVDARVKPREGYDEIPVRVTVP</sequence>
<comment type="caution">
    <text evidence="1">The sequence shown here is derived from an EMBL/GenBank/DDBJ whole genome shotgun (WGS) entry which is preliminary data.</text>
</comment>
<dbReference type="EMBL" id="JAHXRS010000029">
    <property type="protein sequence ID" value="MBW6396024.1"/>
    <property type="molecule type" value="Genomic_DNA"/>
</dbReference>
<dbReference type="RefSeq" id="WP_219760479.1">
    <property type="nucleotide sequence ID" value="NZ_JAHXRS010000029.1"/>
</dbReference>
<evidence type="ECO:0000313" key="2">
    <source>
        <dbReference type="Proteomes" id="UP000724268"/>
    </source>
</evidence>
<keyword evidence="2" id="KW-1185">Reference proteome</keyword>
<organism evidence="1 2">
    <name type="scientific">Thermus brevis</name>
    <dbReference type="NCBI Taxonomy" id="2862456"/>
    <lineage>
        <taxon>Bacteria</taxon>
        <taxon>Thermotogati</taxon>
        <taxon>Deinococcota</taxon>
        <taxon>Deinococci</taxon>
        <taxon>Thermales</taxon>
        <taxon>Thermaceae</taxon>
        <taxon>Thermus</taxon>
    </lineage>
</organism>
<proteinExistence type="predicted"/>
<protein>
    <submittedName>
        <fullName evidence="1">Uncharacterized protein</fullName>
    </submittedName>
</protein>
<gene>
    <name evidence="1" type="ORF">KZX47_12805</name>
</gene>
<evidence type="ECO:0000313" key="1">
    <source>
        <dbReference type="EMBL" id="MBW6396024.1"/>
    </source>
</evidence>